<evidence type="ECO:0000256" key="2">
    <source>
        <dbReference type="SAM" id="SignalP"/>
    </source>
</evidence>
<dbReference type="Proteomes" id="UP000287144">
    <property type="component" value="Unassembled WGS sequence"/>
</dbReference>
<feature type="region of interest" description="Disordered" evidence="1">
    <location>
        <begin position="563"/>
        <end position="618"/>
    </location>
</feature>
<feature type="compositionally biased region" description="Polar residues" evidence="1">
    <location>
        <begin position="567"/>
        <end position="578"/>
    </location>
</feature>
<name>A0A428UDF0_9HYPO</name>
<keyword evidence="2" id="KW-0732">Signal</keyword>
<feature type="compositionally biased region" description="Low complexity" evidence="1">
    <location>
        <begin position="580"/>
        <end position="608"/>
    </location>
</feature>
<dbReference type="EMBL" id="NKCK01000014">
    <property type="protein sequence ID" value="RSM12335.1"/>
    <property type="molecule type" value="Genomic_DNA"/>
</dbReference>
<feature type="compositionally biased region" description="Low complexity" evidence="1">
    <location>
        <begin position="183"/>
        <end position="246"/>
    </location>
</feature>
<protein>
    <recommendedName>
        <fullName evidence="5">VWFD domain-containing protein</fullName>
    </recommendedName>
</protein>
<dbReference type="AlphaFoldDB" id="A0A428UDF0"/>
<sequence length="1090" mass="115891">MWRLLPITLLRFASAFPTNWNGTTTCPQDALYTSLIGDGGEFCSSVLEGSHCGTGYSTPPEYMRYNQTQISSYCECILTDSGAVTTSANSSREVTGDVTVTTADSASQTGSQSVSETQSEMGRPGELSDSTSMATTEGPALTPTGSSNGTDLTSSSLGDATGSGTSASTFIESQSVATGSRNVTTGPVLSSSGSTPSGLTWTTTTGTPTPGSWNQTRSAVSSEEASGEVASNSSSMTTTGTPTSGSWNQTRSPVSSGEASSQVISNPTSMTTTGTPGPMTSSSWNNTLLPWSSSGEPANQTPSNTKPDGSRPTTSVSWNETTPALSSSGEATEGSPWMVLGMKHDQIRLRSIVLGRDLHQVTALVALQPEPPAQPQENRLVFFTGRQQYMEHLATLTNRGFVEYHQPWNPNADDPRNCLVLSQAMNNTWSTWPLSPTTDVTSDLNEPEMTRSWSTPSTWNTTTSASLPWPVPGTPTSGSGGGGVSLPTVAPTSTFMGWNSSVSLPTISWNASISLPTISWNSSISLPTINSSLSLPTVSWPSGTLPFPSLPFPTPPFPIPPMPTLSNFIPSQTPSGSVAPSGDTTPSPSGSIDSVTAPTSPTPTSAPSGSFNETVSRWGNATTSGASEFPAVHYTHVTRTAALSQETCHTLGPDPEGDPTRRALLYNSRLREENVSIPIPYIESVEFESEGLNPLYLTVRDEQGGTYFVDISRRGQLSVFDPSGNSMSLDAVGMHFSGPNCTYHITIEIKDMYEQIADLAGVQCAAIKRKRRIEDMDFKQVLYLEDQCGNPVAKSLKQYPQLLVGGTVCADIDVDEDIGRWEFDCAFPGAESGFLRCQQAIKEDVLDVITVDPFAGSCPDLSTVVTTLDATAQDILDPDVLRKDLGNEGLTDRQIQEADAAVVAYTKLWTALRAFFSKQLTFSSYGALETYVNVYNTYRSFETDICQSLHVDEIPFDLSLIAGATRIPSITSLSWAPTRTRPYNITIQDPSRMACCPGGRVAETKDDTCAYPREAIIEGTGCICGKNAEGLGVAFEWTECGNFVASCEVDGDCEEGFMCLTGSCCGGGVCVDAFACSQNGTELVKFDGVI</sequence>
<comment type="caution">
    <text evidence="3">The sequence shown here is derived from an EMBL/GenBank/DDBJ whole genome shotgun (WGS) entry which is preliminary data.</text>
</comment>
<feature type="compositionally biased region" description="Polar residues" evidence="1">
    <location>
        <begin position="143"/>
        <end position="182"/>
    </location>
</feature>
<feature type="signal peptide" evidence="2">
    <location>
        <begin position="1"/>
        <end position="15"/>
    </location>
</feature>
<feature type="region of interest" description="Disordered" evidence="1">
    <location>
        <begin position="102"/>
        <end position="334"/>
    </location>
</feature>
<feature type="compositionally biased region" description="Low complexity" evidence="1">
    <location>
        <begin position="450"/>
        <end position="466"/>
    </location>
</feature>
<evidence type="ECO:0000313" key="3">
    <source>
        <dbReference type="EMBL" id="RSM12335.1"/>
    </source>
</evidence>
<evidence type="ECO:0000313" key="4">
    <source>
        <dbReference type="Proteomes" id="UP000287144"/>
    </source>
</evidence>
<accession>A0A428UDF0</accession>
<feature type="compositionally biased region" description="Low complexity" evidence="1">
    <location>
        <begin position="267"/>
        <end position="283"/>
    </location>
</feature>
<reference evidence="3 4" key="1">
    <citation type="submission" date="2017-06" db="EMBL/GenBank/DDBJ databases">
        <title>Comparative genomic analysis of Ambrosia Fusariam Clade fungi.</title>
        <authorList>
            <person name="Stajich J.E."/>
            <person name="Carrillo J."/>
            <person name="Kijimoto T."/>
            <person name="Eskalen A."/>
            <person name="O'Donnell K."/>
            <person name="Kasson M."/>
        </authorList>
    </citation>
    <scope>NUCLEOTIDE SEQUENCE [LARGE SCALE GENOMIC DNA]</scope>
    <source>
        <strain evidence="3 4">NRRL62579</strain>
    </source>
</reference>
<feature type="chain" id="PRO_5019147747" description="VWFD domain-containing protein" evidence="2">
    <location>
        <begin position="16"/>
        <end position="1090"/>
    </location>
</feature>
<feature type="compositionally biased region" description="Polar residues" evidence="1">
    <location>
        <begin position="609"/>
        <end position="618"/>
    </location>
</feature>
<proteinExistence type="predicted"/>
<organism evidence="3 4">
    <name type="scientific">Fusarium oligoseptatum</name>
    <dbReference type="NCBI Taxonomy" id="2604345"/>
    <lineage>
        <taxon>Eukaryota</taxon>
        <taxon>Fungi</taxon>
        <taxon>Dikarya</taxon>
        <taxon>Ascomycota</taxon>
        <taxon>Pezizomycotina</taxon>
        <taxon>Sordariomycetes</taxon>
        <taxon>Hypocreomycetidae</taxon>
        <taxon>Hypocreales</taxon>
        <taxon>Nectriaceae</taxon>
        <taxon>Fusarium</taxon>
        <taxon>Fusarium solani species complex</taxon>
    </lineage>
</organism>
<feature type="compositionally biased region" description="Polar residues" evidence="1">
    <location>
        <begin position="102"/>
        <end position="120"/>
    </location>
</feature>
<gene>
    <name evidence="3" type="ORF">CEP52_002484</name>
</gene>
<evidence type="ECO:0000256" key="1">
    <source>
        <dbReference type="SAM" id="MobiDB-lite"/>
    </source>
</evidence>
<feature type="region of interest" description="Disordered" evidence="1">
    <location>
        <begin position="438"/>
        <end position="485"/>
    </location>
</feature>
<evidence type="ECO:0008006" key="5">
    <source>
        <dbReference type="Google" id="ProtNLM"/>
    </source>
</evidence>
<feature type="compositionally biased region" description="Polar residues" evidence="1">
    <location>
        <begin position="247"/>
        <end position="266"/>
    </location>
</feature>
<keyword evidence="4" id="KW-1185">Reference proteome</keyword>
<feature type="compositionally biased region" description="Polar residues" evidence="1">
    <location>
        <begin position="284"/>
        <end position="330"/>
    </location>
</feature>